<evidence type="ECO:0000313" key="4">
    <source>
        <dbReference type="EMBL" id="GFG35180.1"/>
    </source>
</evidence>
<dbReference type="PANTHER" id="PTHR45632:SF3">
    <property type="entry name" value="KELCH-LIKE PROTEIN 32"/>
    <property type="match status" value="1"/>
</dbReference>
<evidence type="ECO:0000259" key="3">
    <source>
        <dbReference type="PROSITE" id="PS50097"/>
    </source>
</evidence>
<keyword evidence="2" id="KW-0677">Repeat</keyword>
<evidence type="ECO:0000256" key="2">
    <source>
        <dbReference type="ARBA" id="ARBA00022737"/>
    </source>
</evidence>
<dbReference type="SMART" id="SM00225">
    <property type="entry name" value="BTB"/>
    <property type="match status" value="1"/>
</dbReference>
<dbReference type="SMART" id="SM00612">
    <property type="entry name" value="Kelch"/>
    <property type="match status" value="6"/>
</dbReference>
<dbReference type="Gene3D" id="3.30.710.10">
    <property type="entry name" value="Potassium Channel Kv1.1, Chain A"/>
    <property type="match status" value="1"/>
</dbReference>
<dbReference type="SUPFAM" id="SSF50965">
    <property type="entry name" value="Galactose oxidase, central domain"/>
    <property type="match status" value="1"/>
</dbReference>
<dbReference type="InterPro" id="IPR011705">
    <property type="entry name" value="BACK"/>
</dbReference>
<comment type="caution">
    <text evidence="4">The sequence shown here is derived from an EMBL/GenBank/DDBJ whole genome shotgun (WGS) entry which is preliminary data.</text>
</comment>
<dbReference type="Pfam" id="PF01344">
    <property type="entry name" value="Kelch_1"/>
    <property type="match status" value="5"/>
</dbReference>
<evidence type="ECO:0000256" key="1">
    <source>
        <dbReference type="ARBA" id="ARBA00022441"/>
    </source>
</evidence>
<dbReference type="EMBL" id="BLKM01012015">
    <property type="protein sequence ID" value="GFG35180.1"/>
    <property type="molecule type" value="Genomic_DNA"/>
</dbReference>
<dbReference type="Pfam" id="PF07707">
    <property type="entry name" value="BACK"/>
    <property type="match status" value="1"/>
</dbReference>
<dbReference type="PROSITE" id="PS50097">
    <property type="entry name" value="BTB"/>
    <property type="match status" value="1"/>
</dbReference>
<organism evidence="4 5">
    <name type="scientific">Coptotermes formosanus</name>
    <name type="common">Formosan subterranean termite</name>
    <dbReference type="NCBI Taxonomy" id="36987"/>
    <lineage>
        <taxon>Eukaryota</taxon>
        <taxon>Metazoa</taxon>
        <taxon>Ecdysozoa</taxon>
        <taxon>Arthropoda</taxon>
        <taxon>Hexapoda</taxon>
        <taxon>Insecta</taxon>
        <taxon>Pterygota</taxon>
        <taxon>Neoptera</taxon>
        <taxon>Polyneoptera</taxon>
        <taxon>Dictyoptera</taxon>
        <taxon>Blattodea</taxon>
        <taxon>Blattoidea</taxon>
        <taxon>Termitoidae</taxon>
        <taxon>Rhinotermitidae</taxon>
        <taxon>Coptotermes</taxon>
    </lineage>
</organism>
<dbReference type="OrthoDB" id="45365at2759"/>
<dbReference type="InterPro" id="IPR000210">
    <property type="entry name" value="BTB/POZ_dom"/>
</dbReference>
<dbReference type="GO" id="GO:0003779">
    <property type="term" value="F:actin binding"/>
    <property type="evidence" value="ECO:0007669"/>
    <property type="project" value="UniProtKB-KW"/>
</dbReference>
<dbReference type="SUPFAM" id="SSF54695">
    <property type="entry name" value="POZ domain"/>
    <property type="match status" value="1"/>
</dbReference>
<dbReference type="Gene3D" id="1.25.40.420">
    <property type="match status" value="1"/>
</dbReference>
<proteinExistence type="predicted"/>
<protein>
    <recommendedName>
        <fullName evidence="3">BTB domain-containing protein</fullName>
    </recommendedName>
</protein>
<dbReference type="AlphaFoldDB" id="A0A6L2PU94"/>
<dbReference type="Proteomes" id="UP000502823">
    <property type="component" value="Unassembled WGS sequence"/>
</dbReference>
<dbReference type="InParanoid" id="A0A6L2PU94"/>
<feature type="domain" description="BTB" evidence="3">
    <location>
        <begin position="30"/>
        <end position="97"/>
    </location>
</feature>
<reference evidence="5" key="1">
    <citation type="submission" date="2020-01" db="EMBL/GenBank/DDBJ databases">
        <title>Draft genome sequence of the Termite Coptotermes fromosanus.</title>
        <authorList>
            <person name="Itakura S."/>
            <person name="Yosikawa Y."/>
            <person name="Umezawa K."/>
        </authorList>
    </citation>
    <scope>NUCLEOTIDE SEQUENCE [LARGE SCALE GENOMIC DNA]</scope>
</reference>
<keyword evidence="1" id="KW-0880">Kelch repeat</keyword>
<gene>
    <name evidence="4" type="ORF">Cfor_12755</name>
</gene>
<keyword evidence="5" id="KW-1185">Reference proteome</keyword>
<dbReference type="SMART" id="SM00875">
    <property type="entry name" value="BACK"/>
    <property type="match status" value="1"/>
</dbReference>
<dbReference type="InterPro" id="IPR006652">
    <property type="entry name" value="Kelch_1"/>
</dbReference>
<dbReference type="InterPro" id="IPR011043">
    <property type="entry name" value="Gal_Oxase/kelch_b-propeller"/>
</dbReference>
<sequence length="598" mass="67495">MSTEFNFHDGLYPTCLLQTLFDLQKTGTLCDVTVVVNGDEIRAHKVVLASASPYFRAMFTSGLNETMQDRIVMHEMEFTALRDIIYFFYTGEIKVTEESVYLVMEIADFLQVSALQAACAQYLLSALNTSNCLSVYVRASLRSYNDVAHKAFRYILQNFSFVMEEEEFLHVPAETLLHVLSSQFINIRHEGQLLEGVVRWWRYDPSERFEHLKLLVSKISLEQVPLEVLLSFKQDQVLAGTDLGSQIAEVVNIILEREDEKHELNACWGLSHKKSLRKERYSMEQEVILAIGGKSSGTVLSSVECFTFGYDSWKCIVPRIVHDSGLCEETRVIPTMHYARLYAAVTATEYEVFVIGGANSSGPLDVVEYYSIRSNDWCELAHLPLAVEGAGAVFLNGQLYVVGGRGKTNYESRAWVFEERQNTWHDVPSMNKQRGHHSVAAVGGAIYAIGGICDGGGGEDTYLKCVEKYDHGRQRWYTVAPMHEARASFGCAVLGEFIYVMGGYDGTFYLKSVERYNALTNEWSYMTSMSVARSHFGTTVSNSRIYCLGGYDSIHYLNTVEKFNPVSNRWHCVHAMQVRRFAVGAATLLVPLYKQTAN</sequence>
<evidence type="ECO:0000313" key="5">
    <source>
        <dbReference type="Proteomes" id="UP000502823"/>
    </source>
</evidence>
<accession>A0A6L2PU94</accession>
<name>A0A6L2PU94_COPFO</name>
<dbReference type="InterPro" id="IPR015915">
    <property type="entry name" value="Kelch-typ_b-propeller"/>
</dbReference>
<dbReference type="InterPro" id="IPR011333">
    <property type="entry name" value="SKP1/BTB/POZ_sf"/>
</dbReference>
<dbReference type="Pfam" id="PF00651">
    <property type="entry name" value="BTB"/>
    <property type="match status" value="1"/>
</dbReference>
<dbReference type="PANTHER" id="PTHR45632">
    <property type="entry name" value="LD33804P"/>
    <property type="match status" value="1"/>
</dbReference>
<dbReference type="Gene3D" id="2.120.10.80">
    <property type="entry name" value="Kelch-type beta propeller"/>
    <property type="match status" value="2"/>
</dbReference>